<dbReference type="SUPFAM" id="SSF52374">
    <property type="entry name" value="Nucleotidylyl transferase"/>
    <property type="match status" value="1"/>
</dbReference>
<dbReference type="GO" id="GO:0006400">
    <property type="term" value="P:tRNA modification"/>
    <property type="evidence" value="ECO:0007669"/>
    <property type="project" value="InterPro"/>
</dbReference>
<dbReference type="Gene3D" id="3.40.50.620">
    <property type="entry name" value="HUPs"/>
    <property type="match status" value="1"/>
</dbReference>
<dbReference type="Pfam" id="PF00749">
    <property type="entry name" value="tRNA-synt_1c"/>
    <property type="match status" value="1"/>
</dbReference>
<dbReference type="NCBIfam" id="TIGR03838">
    <property type="entry name" value="queuosine_YadB"/>
    <property type="match status" value="1"/>
</dbReference>
<dbReference type="InterPro" id="IPR014729">
    <property type="entry name" value="Rossmann-like_a/b/a_fold"/>
</dbReference>
<name>A0A3P1SI47_9GAMM</name>
<dbReference type="InterPro" id="IPR000924">
    <property type="entry name" value="Glu/Gln-tRNA-synth"/>
</dbReference>
<gene>
    <name evidence="7" type="primary">gluQ</name>
    <name evidence="10" type="ORF">EHS89_19635</name>
</gene>
<dbReference type="GO" id="GO:0005524">
    <property type="term" value="F:ATP binding"/>
    <property type="evidence" value="ECO:0007669"/>
    <property type="project" value="UniProtKB-KW"/>
</dbReference>
<dbReference type="RefSeq" id="WP_124927875.1">
    <property type="nucleotide sequence ID" value="NZ_BMOH01000010.1"/>
</dbReference>
<dbReference type="InterPro" id="IPR020058">
    <property type="entry name" value="Glu/Gln-tRNA-synth_Ib_cat-dom"/>
</dbReference>
<evidence type="ECO:0000313" key="11">
    <source>
        <dbReference type="Proteomes" id="UP000267535"/>
    </source>
</evidence>
<dbReference type="InterPro" id="IPR022380">
    <property type="entry name" value="Glu-Q_tRNA(Asp)_Synthase"/>
</dbReference>
<feature type="domain" description="Glutamyl/glutaminyl-tRNA synthetase class Ib catalytic" evidence="9">
    <location>
        <begin position="6"/>
        <end position="231"/>
    </location>
</feature>
<feature type="binding site" evidence="7">
    <location>
        <begin position="6"/>
        <end position="10"/>
    </location>
    <ligand>
        <name>L-glutamate</name>
        <dbReference type="ChEBI" id="CHEBI:29985"/>
    </ligand>
</feature>
<dbReference type="PANTHER" id="PTHR43311:SF1">
    <property type="entry name" value="GLUTAMYL-Q TRNA(ASP) SYNTHETASE"/>
    <property type="match status" value="1"/>
</dbReference>
<feature type="short sequence motif" description="'KMSKS' region" evidence="7">
    <location>
        <begin position="225"/>
        <end position="229"/>
    </location>
</feature>
<keyword evidence="5 7" id="KW-0067">ATP-binding</keyword>
<evidence type="ECO:0000256" key="4">
    <source>
        <dbReference type="ARBA" id="ARBA00022833"/>
    </source>
</evidence>
<feature type="binding site" evidence="7">
    <location>
        <position position="187"/>
    </location>
    <ligand>
        <name>L-glutamate</name>
        <dbReference type="ChEBI" id="CHEBI:29985"/>
    </ligand>
</feature>
<feature type="short sequence motif" description="'HIGH' region" evidence="7">
    <location>
        <begin position="9"/>
        <end position="19"/>
    </location>
</feature>
<keyword evidence="8" id="KW-0648">Protein biosynthesis</keyword>
<evidence type="ECO:0000256" key="5">
    <source>
        <dbReference type="ARBA" id="ARBA00022840"/>
    </source>
</evidence>
<feature type="binding site" evidence="7">
    <location>
        <position position="42"/>
    </location>
    <ligand>
        <name>L-glutamate</name>
        <dbReference type="ChEBI" id="CHEBI:29985"/>
    </ligand>
</feature>
<evidence type="ECO:0000256" key="2">
    <source>
        <dbReference type="ARBA" id="ARBA00022723"/>
    </source>
</evidence>
<evidence type="ECO:0000256" key="7">
    <source>
        <dbReference type="HAMAP-Rule" id="MF_01428"/>
    </source>
</evidence>
<evidence type="ECO:0000313" key="10">
    <source>
        <dbReference type="EMBL" id="RRC96951.1"/>
    </source>
</evidence>
<dbReference type="PRINTS" id="PR00987">
    <property type="entry name" value="TRNASYNTHGLU"/>
</dbReference>
<evidence type="ECO:0000256" key="6">
    <source>
        <dbReference type="ARBA" id="ARBA00023146"/>
    </source>
</evidence>
<keyword evidence="3 7" id="KW-0547">Nucleotide-binding</keyword>
<dbReference type="GO" id="GO:0004818">
    <property type="term" value="F:glutamate-tRNA ligase activity"/>
    <property type="evidence" value="ECO:0007669"/>
    <property type="project" value="TreeGrafter"/>
</dbReference>
<proteinExistence type="inferred from homology"/>
<sequence length="291" mass="33043">MVYTGRFAPSPTGPLHFGSLLAALASFLDARAHQGRWLIRIEDLDPPREIVGASDSILRTLEQFGFEWDGPVWYQSQRHPVYHEILEQLLHQNNAYRCSCSRQEIIKRTGSSVYDGYCRTHSADRNKACAIRCHCSNHYAFQDRILGLQDFSSRQDDFVIFRRDGYFAYQLAVTIDDAEQQISHVVRGSDLLDSTPKQLQLQHLLNYPQPEYAHIPVATNSQGQKLSKQTFADALNDQQPVPQLIQALNFLNQQPPAELTEATTSECLNWAVQHWNITAIPAQLGITLEGH</sequence>
<dbReference type="OrthoDB" id="9807503at2"/>
<dbReference type="NCBIfam" id="NF004314">
    <property type="entry name" value="PRK05710.1-3"/>
    <property type="match status" value="1"/>
</dbReference>
<dbReference type="Proteomes" id="UP000267535">
    <property type="component" value="Unassembled WGS sequence"/>
</dbReference>
<keyword evidence="6 7" id="KW-0030">Aminoacyl-tRNA synthetase</keyword>
<dbReference type="FunFam" id="3.40.50.620:FF:000093">
    <property type="entry name" value="Glutamyl-Q tRNA(Asp) synthetase"/>
    <property type="match status" value="1"/>
</dbReference>
<keyword evidence="1 7" id="KW-0436">Ligase</keyword>
<evidence type="ECO:0000256" key="3">
    <source>
        <dbReference type="ARBA" id="ARBA00022741"/>
    </source>
</evidence>
<comment type="similarity">
    <text evidence="7">Belongs to the class-I aminoacyl-tRNA synthetase family. GluQ subfamily.</text>
</comment>
<reference evidence="10 11" key="1">
    <citation type="submission" date="2018-11" db="EMBL/GenBank/DDBJ databases">
        <title>The draft genome sequence of Amphritea balenae JAMM 1525T.</title>
        <authorList>
            <person name="Fang Z."/>
            <person name="Zhang Y."/>
            <person name="Han X."/>
        </authorList>
    </citation>
    <scope>NUCLEOTIDE SEQUENCE [LARGE SCALE GENOMIC DNA]</scope>
    <source>
        <strain evidence="10 11">JAMM 1525</strain>
    </source>
</reference>
<feature type="binding site" evidence="7">
    <location>
        <position position="228"/>
    </location>
    <ligand>
        <name>ATP</name>
        <dbReference type="ChEBI" id="CHEBI:30616"/>
    </ligand>
</feature>
<feature type="binding site" evidence="7">
    <location>
        <position position="100"/>
    </location>
    <ligand>
        <name>Zn(2+)</name>
        <dbReference type="ChEBI" id="CHEBI:29105"/>
    </ligand>
</feature>
<dbReference type="GO" id="GO:0005829">
    <property type="term" value="C:cytosol"/>
    <property type="evidence" value="ECO:0007669"/>
    <property type="project" value="TreeGrafter"/>
</dbReference>
<keyword evidence="4 7" id="KW-0862">Zinc</keyword>
<evidence type="ECO:0000259" key="9">
    <source>
        <dbReference type="Pfam" id="PF00749"/>
    </source>
</evidence>
<dbReference type="EMBL" id="RQXV01000015">
    <property type="protein sequence ID" value="RRC96951.1"/>
    <property type="molecule type" value="Genomic_DNA"/>
</dbReference>
<dbReference type="AlphaFoldDB" id="A0A3P1SI47"/>
<dbReference type="PANTHER" id="PTHR43311">
    <property type="entry name" value="GLUTAMATE--TRNA LIGASE"/>
    <property type="match status" value="1"/>
</dbReference>
<comment type="caution">
    <text evidence="10">The sequence shown here is derived from an EMBL/GenBank/DDBJ whole genome shotgun (WGS) entry which is preliminary data.</text>
</comment>
<dbReference type="GO" id="GO:0008270">
    <property type="term" value="F:zinc ion binding"/>
    <property type="evidence" value="ECO:0007669"/>
    <property type="project" value="UniProtKB-UniRule"/>
</dbReference>
<evidence type="ECO:0000256" key="1">
    <source>
        <dbReference type="ARBA" id="ARBA00022598"/>
    </source>
</evidence>
<dbReference type="HAMAP" id="MF_01428">
    <property type="entry name" value="Glu_Q_tRNA_synth"/>
    <property type="match status" value="1"/>
</dbReference>
<dbReference type="EC" id="6.1.1.-" evidence="7"/>
<comment type="cofactor">
    <cofactor evidence="7">
        <name>Zn(2+)</name>
        <dbReference type="ChEBI" id="CHEBI:29105"/>
    </cofactor>
    <text evidence="7">Binds 1 zinc ion per subunit.</text>
</comment>
<keyword evidence="11" id="KW-1185">Reference proteome</keyword>
<feature type="binding site" evidence="7">
    <location>
        <position position="114"/>
    </location>
    <ligand>
        <name>Zn(2+)</name>
        <dbReference type="ChEBI" id="CHEBI:29105"/>
    </ligand>
</feature>
<comment type="function">
    <text evidence="7">Catalyzes the tRNA-independent activation of glutamate in presence of ATP and the subsequent transfer of glutamate onto a tRNA(Asp). Glutamate is transferred on the 2-amino-5-(4,5-dihydroxy-2-cyclopenten-1-yl) moiety of the queuosine in the wobble position of the QUC anticodon.</text>
</comment>
<accession>A0A3P1SI47</accession>
<dbReference type="GO" id="GO:0006424">
    <property type="term" value="P:glutamyl-tRNA aminoacylation"/>
    <property type="evidence" value="ECO:0007669"/>
    <property type="project" value="InterPro"/>
</dbReference>
<feature type="binding site" evidence="7">
    <location>
        <position position="118"/>
    </location>
    <ligand>
        <name>Zn(2+)</name>
        <dbReference type="ChEBI" id="CHEBI:29105"/>
    </ligand>
</feature>
<protein>
    <recommendedName>
        <fullName evidence="7">Glutamyl-Q tRNA(Asp) synthetase</fullName>
        <shortName evidence="7">Glu-Q-RSs</shortName>
        <ecNumber evidence="7">6.1.1.-</ecNumber>
    </recommendedName>
</protein>
<dbReference type="InterPro" id="IPR049940">
    <property type="entry name" value="GluQ/Sye"/>
</dbReference>
<evidence type="ECO:0000256" key="8">
    <source>
        <dbReference type="RuleBase" id="RU363037"/>
    </source>
</evidence>
<feature type="binding site" evidence="7">
    <location>
        <position position="169"/>
    </location>
    <ligand>
        <name>L-glutamate</name>
        <dbReference type="ChEBI" id="CHEBI:29985"/>
    </ligand>
</feature>
<keyword evidence="2 7" id="KW-0479">Metal-binding</keyword>
<feature type="binding site" evidence="7">
    <location>
        <position position="98"/>
    </location>
    <ligand>
        <name>Zn(2+)</name>
        <dbReference type="ChEBI" id="CHEBI:29105"/>
    </ligand>
</feature>
<organism evidence="10 11">
    <name type="scientific">Amphritea balenae</name>
    <dbReference type="NCBI Taxonomy" id="452629"/>
    <lineage>
        <taxon>Bacteria</taxon>
        <taxon>Pseudomonadati</taxon>
        <taxon>Pseudomonadota</taxon>
        <taxon>Gammaproteobacteria</taxon>
        <taxon>Oceanospirillales</taxon>
        <taxon>Oceanospirillaceae</taxon>
        <taxon>Amphritea</taxon>
    </lineage>
</organism>